<dbReference type="Proteomes" id="UP000515161">
    <property type="component" value="Unplaced"/>
</dbReference>
<proteinExistence type="predicted"/>
<dbReference type="AlphaFoldDB" id="A0A6P8VFI8"/>
<evidence type="ECO:0000313" key="1">
    <source>
        <dbReference type="Proteomes" id="UP000515161"/>
    </source>
</evidence>
<keyword evidence="1" id="KW-1185">Reference proteome</keyword>
<reference evidence="2" key="1">
    <citation type="submission" date="2025-08" db="UniProtKB">
        <authorList>
            <consortium name="RefSeq"/>
        </authorList>
    </citation>
    <scope>IDENTIFICATION</scope>
</reference>
<dbReference type="RefSeq" id="XP_034089071.1">
    <property type="nucleotide sequence ID" value="XM_034233180.1"/>
</dbReference>
<gene>
    <name evidence="2" type="primary">LOC117557368</name>
</gene>
<name>A0A6P8VFI8_GYMAC</name>
<accession>A0A6P8VFI8</accession>
<dbReference type="GeneID" id="117557368"/>
<organism evidence="1 2">
    <name type="scientific">Gymnodraco acuticeps</name>
    <name type="common">Antarctic dragonfish</name>
    <dbReference type="NCBI Taxonomy" id="8218"/>
    <lineage>
        <taxon>Eukaryota</taxon>
        <taxon>Metazoa</taxon>
        <taxon>Chordata</taxon>
        <taxon>Craniata</taxon>
        <taxon>Vertebrata</taxon>
        <taxon>Euteleostomi</taxon>
        <taxon>Actinopterygii</taxon>
        <taxon>Neopterygii</taxon>
        <taxon>Teleostei</taxon>
        <taxon>Neoteleostei</taxon>
        <taxon>Acanthomorphata</taxon>
        <taxon>Eupercaria</taxon>
        <taxon>Perciformes</taxon>
        <taxon>Notothenioidei</taxon>
        <taxon>Bathydraconidae</taxon>
        <taxon>Gymnodraco</taxon>
    </lineage>
</organism>
<protein>
    <submittedName>
        <fullName evidence="2">Uncharacterized protein LOC117557368 isoform X2</fullName>
    </submittedName>
</protein>
<evidence type="ECO:0000313" key="2">
    <source>
        <dbReference type="RefSeq" id="XP_034089071.1"/>
    </source>
</evidence>
<sequence length="272" mass="31952">MEQKEEGTCLLNRPWDGTEGRGNLLTQQATGWNRRKRDNLHQVLAHRYVKITEGKGGSFSDFKKEHNLDQETIQQWVYDVRQWAVTERVYAPGCTEGLRVDIENITVTLLRRKQDLYRQHDSNQARQRKRKRMRELKKKLREKVVQYNTGVQEEQIDEELACSLTEGYTLPWERHANGNTFRLKRSVFEQVMLVRRLEEEQSILVREMSQHIMFLLKEVQEVEALRGQTLEGITTSKDAAHGLKSVLSRRWHFLQSQHKQAVHAYSGVAALE</sequence>